<keyword evidence="3" id="KW-0503">Monooxygenase</keyword>
<dbReference type="PRINTS" id="PR00385">
    <property type="entry name" value="P450"/>
</dbReference>
<accession>A0A9N8DKE3</accession>
<comment type="similarity">
    <text evidence="3">Belongs to the cytochrome P450 family.</text>
</comment>
<keyword evidence="5" id="KW-1185">Reference proteome</keyword>
<evidence type="ECO:0000313" key="5">
    <source>
        <dbReference type="Proteomes" id="UP001153069"/>
    </source>
</evidence>
<feature type="binding site" description="axial binding residue" evidence="2">
    <location>
        <position position="372"/>
    </location>
    <ligand>
        <name>heme</name>
        <dbReference type="ChEBI" id="CHEBI:30413"/>
    </ligand>
    <ligandPart>
        <name>Fe</name>
        <dbReference type="ChEBI" id="CHEBI:18248"/>
    </ligandPart>
</feature>
<sequence length="426" mass="46809">MLPQLSGIPDSPLQPFTFWPAVRQKFGDFYTMDFLVWGTPAGTGMETSPSVYAEGLAPGMIQVAQLASEGAPASAEDLNAYVKRCAFDMFCSIMFGQLTQVADPSTPTEPENQQFVAGASSVLSLSVEILLDPKEILMNYLGMESAKSQRTFEAFDVCWEIAQKKIASFEARKIENQLTDLEQNSYLARALDRQKEPDGGVSVREAHEVVFAVASFFPAVDSTSAVLALNMFHVAREPQVQEKLFLELKNSVETAGSKDGGLTVEALSRQIVPYLHAVIRETQRLSPTSALYLVKQIDTDGIVAHGTPLSKGDVVSLEGFSIGMDPQFVENPDEFRPDRWLPEAVASRKGTPSEIIDHPFLKEPFSQGARKCPGSRVAANEIQVMLSQLVLDWKMTSPIASFDETTYSMCSAVEVIFPQLTFEARV</sequence>
<gene>
    <name evidence="4" type="ORF">SEMRO_202_G085520.1</name>
</gene>
<dbReference type="PROSITE" id="PS00086">
    <property type="entry name" value="CYTOCHROME_P450"/>
    <property type="match status" value="1"/>
</dbReference>
<dbReference type="PANTHER" id="PTHR24305:SF224">
    <property type="entry name" value="CYTOCHROME P450 313A1-RELATED"/>
    <property type="match status" value="1"/>
</dbReference>
<dbReference type="SUPFAM" id="SSF48264">
    <property type="entry name" value="Cytochrome P450"/>
    <property type="match status" value="1"/>
</dbReference>
<comment type="caution">
    <text evidence="4">The sequence shown here is derived from an EMBL/GenBank/DDBJ whole genome shotgun (WGS) entry which is preliminary data.</text>
</comment>
<keyword evidence="2 3" id="KW-0349">Heme</keyword>
<dbReference type="GO" id="GO:0020037">
    <property type="term" value="F:heme binding"/>
    <property type="evidence" value="ECO:0007669"/>
    <property type="project" value="InterPro"/>
</dbReference>
<dbReference type="Pfam" id="PF00067">
    <property type="entry name" value="p450"/>
    <property type="match status" value="1"/>
</dbReference>
<dbReference type="OrthoDB" id="3945418at2759"/>
<dbReference type="InterPro" id="IPR036396">
    <property type="entry name" value="Cyt_P450_sf"/>
</dbReference>
<dbReference type="InterPro" id="IPR001128">
    <property type="entry name" value="Cyt_P450"/>
</dbReference>
<reference evidence="4" key="1">
    <citation type="submission" date="2020-06" db="EMBL/GenBank/DDBJ databases">
        <authorList>
            <consortium name="Plant Systems Biology data submission"/>
        </authorList>
    </citation>
    <scope>NUCLEOTIDE SEQUENCE</scope>
    <source>
        <strain evidence="4">D6</strain>
    </source>
</reference>
<dbReference type="GO" id="GO:0005506">
    <property type="term" value="F:iron ion binding"/>
    <property type="evidence" value="ECO:0007669"/>
    <property type="project" value="InterPro"/>
</dbReference>
<protein>
    <submittedName>
        <fullName evidence="4">Sterol 26-hydroxylase, mitochondrial</fullName>
    </submittedName>
</protein>
<dbReference type="EMBL" id="CAICTM010000201">
    <property type="protein sequence ID" value="CAB9504618.1"/>
    <property type="molecule type" value="Genomic_DNA"/>
</dbReference>
<dbReference type="PANTHER" id="PTHR24305">
    <property type="entry name" value="CYTOCHROME P450"/>
    <property type="match status" value="1"/>
</dbReference>
<dbReference type="AlphaFoldDB" id="A0A9N8DKE3"/>
<dbReference type="GO" id="GO:0016705">
    <property type="term" value="F:oxidoreductase activity, acting on paired donors, with incorporation or reduction of molecular oxygen"/>
    <property type="evidence" value="ECO:0007669"/>
    <property type="project" value="InterPro"/>
</dbReference>
<keyword evidence="3" id="KW-0560">Oxidoreductase</keyword>
<evidence type="ECO:0000313" key="4">
    <source>
        <dbReference type="EMBL" id="CAB9504618.1"/>
    </source>
</evidence>
<dbReference type="Proteomes" id="UP001153069">
    <property type="component" value="Unassembled WGS sequence"/>
</dbReference>
<keyword evidence="2 3" id="KW-0408">Iron</keyword>
<comment type="cofactor">
    <cofactor evidence="1 2">
        <name>heme</name>
        <dbReference type="ChEBI" id="CHEBI:30413"/>
    </cofactor>
</comment>
<evidence type="ECO:0000256" key="2">
    <source>
        <dbReference type="PIRSR" id="PIRSR602401-1"/>
    </source>
</evidence>
<dbReference type="InterPro" id="IPR017972">
    <property type="entry name" value="Cyt_P450_CS"/>
</dbReference>
<dbReference type="InterPro" id="IPR050121">
    <property type="entry name" value="Cytochrome_P450_monoxygenase"/>
</dbReference>
<organism evidence="4 5">
    <name type="scientific">Seminavis robusta</name>
    <dbReference type="NCBI Taxonomy" id="568900"/>
    <lineage>
        <taxon>Eukaryota</taxon>
        <taxon>Sar</taxon>
        <taxon>Stramenopiles</taxon>
        <taxon>Ochrophyta</taxon>
        <taxon>Bacillariophyta</taxon>
        <taxon>Bacillariophyceae</taxon>
        <taxon>Bacillariophycidae</taxon>
        <taxon>Naviculales</taxon>
        <taxon>Naviculaceae</taxon>
        <taxon>Seminavis</taxon>
    </lineage>
</organism>
<evidence type="ECO:0000256" key="1">
    <source>
        <dbReference type="ARBA" id="ARBA00001971"/>
    </source>
</evidence>
<name>A0A9N8DKE3_9STRA</name>
<proteinExistence type="inferred from homology"/>
<dbReference type="GO" id="GO:0004497">
    <property type="term" value="F:monooxygenase activity"/>
    <property type="evidence" value="ECO:0007669"/>
    <property type="project" value="UniProtKB-KW"/>
</dbReference>
<dbReference type="PRINTS" id="PR00463">
    <property type="entry name" value="EP450I"/>
</dbReference>
<keyword evidence="2 3" id="KW-0479">Metal-binding</keyword>
<evidence type="ECO:0000256" key="3">
    <source>
        <dbReference type="RuleBase" id="RU000461"/>
    </source>
</evidence>
<dbReference type="InterPro" id="IPR002401">
    <property type="entry name" value="Cyt_P450_E_grp-I"/>
</dbReference>
<dbReference type="Gene3D" id="1.10.630.10">
    <property type="entry name" value="Cytochrome P450"/>
    <property type="match status" value="1"/>
</dbReference>